<keyword evidence="1" id="KW-0472">Membrane</keyword>
<organism evidence="2 3">
    <name type="scientific">Maribacter chungangensis</name>
    <dbReference type="NCBI Taxonomy" id="1069117"/>
    <lineage>
        <taxon>Bacteria</taxon>
        <taxon>Pseudomonadati</taxon>
        <taxon>Bacteroidota</taxon>
        <taxon>Flavobacteriia</taxon>
        <taxon>Flavobacteriales</taxon>
        <taxon>Flavobacteriaceae</taxon>
        <taxon>Maribacter</taxon>
    </lineage>
</organism>
<comment type="caution">
    <text evidence="2">The sequence shown here is derived from an EMBL/GenBank/DDBJ whole genome shotgun (WGS) entry which is preliminary data.</text>
</comment>
<keyword evidence="1" id="KW-1133">Transmembrane helix</keyword>
<evidence type="ECO:0000256" key="1">
    <source>
        <dbReference type="SAM" id="Phobius"/>
    </source>
</evidence>
<reference evidence="3" key="1">
    <citation type="journal article" date="2019" name="Int. J. Syst. Evol. Microbiol.">
        <title>The Global Catalogue of Microorganisms (GCM) 10K type strain sequencing project: providing services to taxonomists for standard genome sequencing and annotation.</title>
        <authorList>
            <consortium name="The Broad Institute Genomics Platform"/>
            <consortium name="The Broad Institute Genome Sequencing Center for Infectious Disease"/>
            <person name="Wu L."/>
            <person name="Ma J."/>
        </authorList>
    </citation>
    <scope>NUCLEOTIDE SEQUENCE [LARGE SCALE GENOMIC DNA]</scope>
    <source>
        <strain evidence="3">CCUG 61948</strain>
    </source>
</reference>
<dbReference type="EMBL" id="JBHTHY010000007">
    <property type="protein sequence ID" value="MFD0798169.1"/>
    <property type="molecule type" value="Genomic_DNA"/>
</dbReference>
<name>A0ABW3B672_9FLAO</name>
<accession>A0ABW3B672</accession>
<dbReference type="InterPro" id="IPR021362">
    <property type="entry name" value="DUF2834"/>
</dbReference>
<evidence type="ECO:0000313" key="2">
    <source>
        <dbReference type="EMBL" id="MFD0798169.1"/>
    </source>
</evidence>
<proteinExistence type="predicted"/>
<feature type="transmembrane region" description="Helical" evidence="1">
    <location>
        <begin position="81"/>
        <end position="104"/>
    </location>
</feature>
<protein>
    <submittedName>
        <fullName evidence="2">DUF2834 domain-containing protein</fullName>
    </submittedName>
</protein>
<gene>
    <name evidence="2" type="ORF">ACFQZJ_11915</name>
</gene>
<dbReference type="RefSeq" id="WP_379934803.1">
    <property type="nucleotide sequence ID" value="NZ_JBHTHY010000007.1"/>
</dbReference>
<keyword evidence="3" id="KW-1185">Reference proteome</keyword>
<feature type="transmembrane region" description="Helical" evidence="1">
    <location>
        <begin position="7"/>
        <end position="26"/>
    </location>
</feature>
<dbReference type="Proteomes" id="UP001597012">
    <property type="component" value="Unassembled WGS sequence"/>
</dbReference>
<keyword evidence="1" id="KW-0812">Transmembrane</keyword>
<evidence type="ECO:0000313" key="3">
    <source>
        <dbReference type="Proteomes" id="UP001597012"/>
    </source>
</evidence>
<sequence>MKPKFTTIELIFLFMAGIGVVATWYFNALFYLESEDTSITHFIAQTVTTLPAKSISADISVVATTFLIWMVYEARKIKMTYWWLFIPFTFLIAIAFTFPLFLFFRERKLRKNRLLGQ</sequence>
<dbReference type="Pfam" id="PF11196">
    <property type="entry name" value="DUF2834"/>
    <property type="match status" value="1"/>
</dbReference>